<organism evidence="1 2">
    <name type="scientific">Acanthoscelides obtectus</name>
    <name type="common">Bean weevil</name>
    <name type="synonym">Bruchus obtectus</name>
    <dbReference type="NCBI Taxonomy" id="200917"/>
    <lineage>
        <taxon>Eukaryota</taxon>
        <taxon>Metazoa</taxon>
        <taxon>Ecdysozoa</taxon>
        <taxon>Arthropoda</taxon>
        <taxon>Hexapoda</taxon>
        <taxon>Insecta</taxon>
        <taxon>Pterygota</taxon>
        <taxon>Neoptera</taxon>
        <taxon>Endopterygota</taxon>
        <taxon>Coleoptera</taxon>
        <taxon>Polyphaga</taxon>
        <taxon>Cucujiformia</taxon>
        <taxon>Chrysomeloidea</taxon>
        <taxon>Chrysomelidae</taxon>
        <taxon>Bruchinae</taxon>
        <taxon>Bruchini</taxon>
        <taxon>Acanthoscelides</taxon>
    </lineage>
</organism>
<accession>A0A9P0M9W6</accession>
<dbReference type="EMBL" id="CAKOFQ010007864">
    <property type="protein sequence ID" value="CAH2009195.1"/>
    <property type="molecule type" value="Genomic_DNA"/>
</dbReference>
<keyword evidence="2" id="KW-1185">Reference proteome</keyword>
<name>A0A9P0M9W6_ACAOB</name>
<dbReference type="AlphaFoldDB" id="A0A9P0M9W6"/>
<protein>
    <submittedName>
        <fullName evidence="1">Uncharacterized protein</fullName>
    </submittedName>
</protein>
<evidence type="ECO:0000313" key="2">
    <source>
        <dbReference type="Proteomes" id="UP001152888"/>
    </source>
</evidence>
<proteinExistence type="predicted"/>
<reference evidence="1" key="1">
    <citation type="submission" date="2022-03" db="EMBL/GenBank/DDBJ databases">
        <authorList>
            <person name="Sayadi A."/>
        </authorList>
    </citation>
    <scope>NUCLEOTIDE SEQUENCE</scope>
</reference>
<sequence>MSRMREIRKKFLVGEVYYNRNRCTTVKKMQMKIGKLSHCRSKWLPRYRRLEISFGS</sequence>
<evidence type="ECO:0000313" key="1">
    <source>
        <dbReference type="EMBL" id="CAH2009195.1"/>
    </source>
</evidence>
<dbReference type="Proteomes" id="UP001152888">
    <property type="component" value="Unassembled WGS sequence"/>
</dbReference>
<comment type="caution">
    <text evidence="1">The sequence shown here is derived from an EMBL/GenBank/DDBJ whole genome shotgun (WGS) entry which is preliminary data.</text>
</comment>
<gene>
    <name evidence="1" type="ORF">ACAOBT_LOCUS30671</name>
</gene>